<dbReference type="InterPro" id="IPR013083">
    <property type="entry name" value="Znf_RING/FYVE/PHD"/>
</dbReference>
<evidence type="ECO:0000313" key="4">
    <source>
        <dbReference type="EMBL" id="JAT44950.1"/>
    </source>
</evidence>
<dbReference type="InterPro" id="IPR044274">
    <property type="entry name" value="RFI2"/>
</dbReference>
<accession>A0A1D1XRC5</accession>
<evidence type="ECO:0000256" key="1">
    <source>
        <dbReference type="PROSITE-ProRule" id="PRU00175"/>
    </source>
</evidence>
<dbReference type="SMART" id="SM00184">
    <property type="entry name" value="RING"/>
    <property type="match status" value="1"/>
</dbReference>
<dbReference type="SUPFAM" id="SSF57850">
    <property type="entry name" value="RING/U-box"/>
    <property type="match status" value="1"/>
</dbReference>
<evidence type="ECO:0000256" key="2">
    <source>
        <dbReference type="SAM" id="MobiDB-lite"/>
    </source>
</evidence>
<feature type="domain" description="RING-type" evidence="3">
    <location>
        <begin position="28"/>
        <end position="73"/>
    </location>
</feature>
<organism evidence="4">
    <name type="scientific">Anthurium amnicola</name>
    <dbReference type="NCBI Taxonomy" id="1678845"/>
    <lineage>
        <taxon>Eukaryota</taxon>
        <taxon>Viridiplantae</taxon>
        <taxon>Streptophyta</taxon>
        <taxon>Embryophyta</taxon>
        <taxon>Tracheophyta</taxon>
        <taxon>Spermatophyta</taxon>
        <taxon>Magnoliopsida</taxon>
        <taxon>Liliopsida</taxon>
        <taxon>Araceae</taxon>
        <taxon>Pothoideae</taxon>
        <taxon>Potheae</taxon>
        <taxon>Anthurium</taxon>
    </lineage>
</organism>
<name>A0A1D1XRC5_9ARAE</name>
<gene>
    <name evidence="4" type="primary">RFWD3_4</name>
    <name evidence="4" type="ORF">g.65309</name>
</gene>
<dbReference type="InterPro" id="IPR001841">
    <property type="entry name" value="Znf_RING"/>
</dbReference>
<dbReference type="AlphaFoldDB" id="A0A1D1XRC5"/>
<feature type="region of interest" description="Disordered" evidence="2">
    <location>
        <begin position="390"/>
        <end position="432"/>
    </location>
</feature>
<dbReference type="Pfam" id="PF13639">
    <property type="entry name" value="zf-RING_2"/>
    <property type="match status" value="1"/>
</dbReference>
<protein>
    <submittedName>
        <fullName evidence="4">E3 ubiquitin-protein ligase RFWD3</fullName>
    </submittedName>
</protein>
<proteinExistence type="predicted"/>
<keyword evidence="1" id="KW-0862">Zinc</keyword>
<keyword evidence="1" id="KW-0479">Metal-binding</keyword>
<reference evidence="4" key="1">
    <citation type="submission" date="2015-07" db="EMBL/GenBank/DDBJ databases">
        <title>Transcriptome Assembly of Anthurium amnicola.</title>
        <authorList>
            <person name="Suzuki J."/>
        </authorList>
    </citation>
    <scope>NUCLEOTIDE SEQUENCE</scope>
</reference>
<sequence length="432" mass="47018">MGLGETDPASEKGLGGKGLLASPAPVPCSICLEAVKDGGDRSTAKLQCGHQFHLDCIGSAFNAKGMMQCPNCRKIEKGNWLYANGCRSFPEISMDDWTHDEDLYDLNYLEMPYGVHWCPFSRLIPSSFEEGESTSIPYHDLVGRHAVFAEHPPAPSSAHSCPYVAYYHPLRPSPSSSQPSTDSLIDGPTFHHQWSSMAGPADIHSHSFPSIDIHYHSWEPHSPPYSNPNSRISGTEQASVPSATMRSTMLDSDGHLRPGSFLHPFVIGHGSPSRAGASAVSVGPPYHGSRGQARVQELHGAYQHHNTTGSQSPIVSGIRRSGGMRSLAPTPTVSDHARFYLFPPAASSGRGPQEAETTGGNRFYAWERDQFAPFPLMQVERDSSWWSPFPTAAGSSDSGSRAAMWHRHGSERSSSDGSSHRPIQPPRMHPFI</sequence>
<dbReference type="PROSITE" id="PS50089">
    <property type="entry name" value="ZF_RING_2"/>
    <property type="match status" value="1"/>
</dbReference>
<dbReference type="Gene3D" id="3.30.40.10">
    <property type="entry name" value="Zinc/RING finger domain, C3HC4 (zinc finger)"/>
    <property type="match status" value="1"/>
</dbReference>
<dbReference type="EMBL" id="GDJX01022986">
    <property type="protein sequence ID" value="JAT44950.1"/>
    <property type="molecule type" value="Transcribed_RNA"/>
</dbReference>
<dbReference type="PANTHER" id="PTHR46798">
    <property type="entry name" value="OS09G0511500 PROTEIN"/>
    <property type="match status" value="1"/>
</dbReference>
<evidence type="ECO:0000259" key="3">
    <source>
        <dbReference type="PROSITE" id="PS50089"/>
    </source>
</evidence>
<feature type="compositionally biased region" description="Low complexity" evidence="2">
    <location>
        <begin position="392"/>
        <end position="403"/>
    </location>
</feature>
<dbReference type="PANTHER" id="PTHR46798:SF3">
    <property type="entry name" value="RING FINGER FAMILY PROTEIN"/>
    <property type="match status" value="1"/>
</dbReference>
<dbReference type="GO" id="GO:0008270">
    <property type="term" value="F:zinc ion binding"/>
    <property type="evidence" value="ECO:0007669"/>
    <property type="project" value="UniProtKB-KW"/>
</dbReference>
<dbReference type="GO" id="GO:0004842">
    <property type="term" value="F:ubiquitin-protein transferase activity"/>
    <property type="evidence" value="ECO:0007669"/>
    <property type="project" value="InterPro"/>
</dbReference>
<feature type="compositionally biased region" description="Pro residues" evidence="2">
    <location>
        <begin position="423"/>
        <end position="432"/>
    </location>
</feature>
<keyword evidence="1" id="KW-0863">Zinc-finger</keyword>